<evidence type="ECO:0000256" key="2">
    <source>
        <dbReference type="ARBA" id="ARBA00022490"/>
    </source>
</evidence>
<dbReference type="AlphaFoldDB" id="T1G780"/>
<organism evidence="9 10">
    <name type="scientific">Helobdella robusta</name>
    <name type="common">Californian leech</name>
    <dbReference type="NCBI Taxonomy" id="6412"/>
    <lineage>
        <taxon>Eukaryota</taxon>
        <taxon>Metazoa</taxon>
        <taxon>Spiralia</taxon>
        <taxon>Lophotrochozoa</taxon>
        <taxon>Annelida</taxon>
        <taxon>Clitellata</taxon>
        <taxon>Hirudinea</taxon>
        <taxon>Rhynchobdellida</taxon>
        <taxon>Glossiphoniidae</taxon>
        <taxon>Helobdella</taxon>
    </lineage>
</organism>
<name>T1G780_HELRO</name>
<keyword evidence="4" id="KW-0206">Cytoskeleton</keyword>
<dbReference type="HOGENOM" id="CLU_084934_0_0_1"/>
<keyword evidence="5" id="KW-0966">Cell projection</keyword>
<evidence type="ECO:0000256" key="5">
    <source>
        <dbReference type="ARBA" id="ARBA00023273"/>
    </source>
</evidence>
<dbReference type="OMA" id="NMPIEVT"/>
<evidence type="ECO:0000256" key="1">
    <source>
        <dbReference type="ARBA" id="ARBA00004120"/>
    </source>
</evidence>
<dbReference type="OrthoDB" id="431939at2759"/>
<evidence type="ECO:0000313" key="8">
    <source>
        <dbReference type="EMBL" id="ESN93351.1"/>
    </source>
</evidence>
<dbReference type="PANTHER" id="PTHR12968">
    <property type="entry name" value="B9 DOMAIN-CONTAINING"/>
    <property type="match status" value="1"/>
</dbReference>
<evidence type="ECO:0000256" key="6">
    <source>
        <dbReference type="ARBA" id="ARBA00038411"/>
    </source>
</evidence>
<dbReference type="GO" id="GO:0060271">
    <property type="term" value="P:cilium assembly"/>
    <property type="evidence" value="ECO:0000318"/>
    <property type="project" value="GO_Central"/>
</dbReference>
<dbReference type="eggNOG" id="KOG4027">
    <property type="taxonomic scope" value="Eukaryota"/>
</dbReference>
<reference evidence="10" key="1">
    <citation type="submission" date="2012-12" db="EMBL/GenBank/DDBJ databases">
        <authorList>
            <person name="Hellsten U."/>
            <person name="Grimwood J."/>
            <person name="Chapman J.A."/>
            <person name="Shapiro H."/>
            <person name="Aerts A."/>
            <person name="Otillar R.P."/>
            <person name="Terry A.Y."/>
            <person name="Boore J.L."/>
            <person name="Simakov O."/>
            <person name="Marletaz F."/>
            <person name="Cho S.-J."/>
            <person name="Edsinger-Gonzales E."/>
            <person name="Havlak P."/>
            <person name="Kuo D.-H."/>
            <person name="Larsson T."/>
            <person name="Lv J."/>
            <person name="Arendt D."/>
            <person name="Savage R."/>
            <person name="Osoegawa K."/>
            <person name="de Jong P."/>
            <person name="Lindberg D.R."/>
            <person name="Seaver E.C."/>
            <person name="Weisblat D.A."/>
            <person name="Putnam N.H."/>
            <person name="Grigoriev I.V."/>
            <person name="Rokhsar D.S."/>
        </authorList>
    </citation>
    <scope>NUCLEOTIDE SEQUENCE</scope>
</reference>
<dbReference type="CTD" id="20216927"/>
<sequence>MSLGNETVFLLMVNGQIETAEFPQYDDIYCRYQYVFGQDWDIASGLEEGLSQTVKKSQDGRQIFVINFPLEVGFKSTNPFGWPRIVIHVYGYDLFGNDVIRGYGMTHIPTVAGRHVKTIPLFVPESSSQIQQLISWLTSRRPELSDPRILAEGDGREVTRMKTQGRMTMSFNVITKNLKSMGFRVDSSSSSSSS</sequence>
<dbReference type="PANTHER" id="PTHR12968:SF1">
    <property type="entry name" value="B9 DOMAIN-CONTAINING PROTEIN 1"/>
    <property type="match status" value="1"/>
</dbReference>
<dbReference type="InterPro" id="IPR010796">
    <property type="entry name" value="C2_B9-type_dom"/>
</dbReference>
<accession>T1G780</accession>
<dbReference type="STRING" id="6412.T1G780"/>
<dbReference type="EnsemblMetazoa" id="HelroT88997">
    <property type="protein sequence ID" value="HelroP88997"/>
    <property type="gene ID" value="HelroG88997"/>
</dbReference>
<evidence type="ECO:0000313" key="10">
    <source>
        <dbReference type="Proteomes" id="UP000015101"/>
    </source>
</evidence>
<protein>
    <recommendedName>
        <fullName evidence="7">B9 domain-containing protein 1</fullName>
    </recommendedName>
</protein>
<dbReference type="InParanoid" id="T1G780"/>
<reference evidence="9" key="3">
    <citation type="submission" date="2015-06" db="UniProtKB">
        <authorList>
            <consortium name="EnsemblMetazoa"/>
        </authorList>
    </citation>
    <scope>IDENTIFICATION</scope>
</reference>
<dbReference type="FunCoup" id="T1G780">
    <property type="interactions" value="60"/>
</dbReference>
<evidence type="ECO:0000256" key="4">
    <source>
        <dbReference type="ARBA" id="ARBA00023212"/>
    </source>
</evidence>
<evidence type="ECO:0000313" key="9">
    <source>
        <dbReference type="EnsemblMetazoa" id="HelroP88997"/>
    </source>
</evidence>
<proteinExistence type="inferred from homology"/>
<evidence type="ECO:0000256" key="3">
    <source>
        <dbReference type="ARBA" id="ARBA00022794"/>
    </source>
</evidence>
<dbReference type="Proteomes" id="UP000015101">
    <property type="component" value="Unassembled WGS sequence"/>
</dbReference>
<comment type="subcellular location">
    <subcellularLocation>
        <location evidence="1">Cytoplasm</location>
        <location evidence="1">Cytoskeleton</location>
        <location evidence="1">Cilium basal body</location>
    </subcellularLocation>
</comment>
<comment type="similarity">
    <text evidence="6">Belongs to the B9D family.</text>
</comment>
<gene>
    <name evidence="9" type="primary">20216927</name>
    <name evidence="8" type="ORF">HELRODRAFT_88997</name>
</gene>
<dbReference type="KEGG" id="hro:HELRODRAFT_88997"/>
<dbReference type="GO" id="GO:0036038">
    <property type="term" value="C:MKS complex"/>
    <property type="evidence" value="ECO:0000318"/>
    <property type="project" value="GO_Central"/>
</dbReference>
<dbReference type="Pfam" id="PF07162">
    <property type="entry name" value="B9-C2"/>
    <property type="match status" value="1"/>
</dbReference>
<keyword evidence="10" id="KW-1185">Reference proteome</keyword>
<dbReference type="EMBL" id="AMQM01007465">
    <property type="status" value="NOT_ANNOTATED_CDS"/>
    <property type="molecule type" value="Genomic_DNA"/>
</dbReference>
<evidence type="ECO:0000256" key="7">
    <source>
        <dbReference type="ARBA" id="ARBA00039274"/>
    </source>
</evidence>
<keyword evidence="3" id="KW-0970">Cilium biogenesis/degradation</keyword>
<reference evidence="8 10" key="2">
    <citation type="journal article" date="2013" name="Nature">
        <title>Insights into bilaterian evolution from three spiralian genomes.</title>
        <authorList>
            <person name="Simakov O."/>
            <person name="Marletaz F."/>
            <person name="Cho S.J."/>
            <person name="Edsinger-Gonzales E."/>
            <person name="Havlak P."/>
            <person name="Hellsten U."/>
            <person name="Kuo D.H."/>
            <person name="Larsson T."/>
            <person name="Lv J."/>
            <person name="Arendt D."/>
            <person name="Savage R."/>
            <person name="Osoegawa K."/>
            <person name="de Jong P."/>
            <person name="Grimwood J."/>
            <person name="Chapman J.A."/>
            <person name="Shapiro H."/>
            <person name="Aerts A."/>
            <person name="Otillar R.P."/>
            <person name="Terry A.Y."/>
            <person name="Boore J.L."/>
            <person name="Grigoriev I.V."/>
            <person name="Lindberg D.R."/>
            <person name="Seaver E.C."/>
            <person name="Weisblat D.A."/>
            <person name="Putnam N.H."/>
            <person name="Rokhsar D.S."/>
        </authorList>
    </citation>
    <scope>NUCLEOTIDE SEQUENCE</scope>
</reference>
<keyword evidence="2" id="KW-0963">Cytoplasm</keyword>
<dbReference type="PROSITE" id="PS51381">
    <property type="entry name" value="C2_B9"/>
    <property type="match status" value="1"/>
</dbReference>
<dbReference type="GeneID" id="20216927"/>
<dbReference type="EMBL" id="KB097620">
    <property type="protein sequence ID" value="ESN93351.1"/>
    <property type="molecule type" value="Genomic_DNA"/>
</dbReference>
<dbReference type="RefSeq" id="XP_009028547.1">
    <property type="nucleotide sequence ID" value="XM_009030299.1"/>
</dbReference>